<name>A0A8K1FGN4_PYTOL</name>
<keyword evidence="2 6" id="KW-0812">Transmembrane</keyword>
<keyword evidence="4 6" id="KW-0472">Membrane</keyword>
<accession>A0A8K1FGN4</accession>
<keyword evidence="8" id="KW-1185">Reference proteome</keyword>
<sequence>MELLVKYASPKLTRQTKTREDRGLNMRLPATVGLIFAMILLWIIGALFSAKDEPAGIFALSVGDVIVEHIRPWLYLTSGFYHPHFFQLVFVLPVTFALAKRVEPELGSLNFVRLLVMVNTLSTFLLFVEMFSLYIIFRNPIYLKSSLSGFTGGLTALLVAYMKQSPYATASFLPGLKLRFYPLAATAFFTFCSLIAMSSSSTVLRVVFLGAGPYSFFGGYFGWYYLRFLNRNADQSVGDLSEDFALDVMLPDACGPFVTPVTTFCFNVVKLCGYFKNRSAKAPSTLPVVMDKSDDPIAERRKARAMKALDEKLAKLASTAPPRSNNGLSQLSTIGPDSM</sequence>
<dbReference type="Proteomes" id="UP000794436">
    <property type="component" value="Unassembled WGS sequence"/>
</dbReference>
<feature type="transmembrane region" description="Helical" evidence="6">
    <location>
        <begin position="111"/>
        <end position="135"/>
    </location>
</feature>
<dbReference type="PANTHER" id="PTHR13377:SF3">
    <property type="entry name" value="TRANSMEMBRANE PROTEIN 115"/>
    <property type="match status" value="1"/>
</dbReference>
<dbReference type="PANTHER" id="PTHR13377">
    <property type="entry name" value="PLACENTAL PROTEIN 6"/>
    <property type="match status" value="1"/>
</dbReference>
<evidence type="ECO:0000256" key="3">
    <source>
        <dbReference type="ARBA" id="ARBA00022989"/>
    </source>
</evidence>
<feature type="transmembrane region" description="Helical" evidence="6">
    <location>
        <begin position="180"/>
        <end position="197"/>
    </location>
</feature>
<feature type="region of interest" description="Disordered" evidence="5">
    <location>
        <begin position="316"/>
        <end position="339"/>
    </location>
</feature>
<evidence type="ECO:0000256" key="2">
    <source>
        <dbReference type="ARBA" id="ARBA00022692"/>
    </source>
</evidence>
<feature type="compositionally biased region" description="Polar residues" evidence="5">
    <location>
        <begin position="321"/>
        <end position="339"/>
    </location>
</feature>
<feature type="transmembrane region" description="Helical" evidence="6">
    <location>
        <begin position="141"/>
        <end position="160"/>
    </location>
</feature>
<evidence type="ECO:0000256" key="4">
    <source>
        <dbReference type="ARBA" id="ARBA00023136"/>
    </source>
</evidence>
<gene>
    <name evidence="7" type="ORF">Poli38472_000236</name>
</gene>
<dbReference type="EMBL" id="SPLM01000108">
    <property type="protein sequence ID" value="TMW60194.1"/>
    <property type="molecule type" value="Genomic_DNA"/>
</dbReference>
<evidence type="ECO:0000313" key="7">
    <source>
        <dbReference type="EMBL" id="TMW60194.1"/>
    </source>
</evidence>
<reference evidence="7" key="1">
    <citation type="submission" date="2019-03" db="EMBL/GenBank/DDBJ databases">
        <title>Long read genome sequence of the mycoparasitic Pythium oligandrum ATCC 38472 isolated from sugarbeet rhizosphere.</title>
        <authorList>
            <person name="Gaulin E."/>
        </authorList>
    </citation>
    <scope>NUCLEOTIDE SEQUENCE</scope>
    <source>
        <strain evidence="7">ATCC 38472_TT</strain>
    </source>
</reference>
<dbReference type="GO" id="GO:0016020">
    <property type="term" value="C:membrane"/>
    <property type="evidence" value="ECO:0007669"/>
    <property type="project" value="UniProtKB-SubCell"/>
</dbReference>
<dbReference type="Gene3D" id="1.20.1540.10">
    <property type="entry name" value="Rhomboid-like"/>
    <property type="match status" value="1"/>
</dbReference>
<dbReference type="InterPro" id="IPR013861">
    <property type="entry name" value="TMEM115/Pdh1/Rbl19"/>
</dbReference>
<comment type="caution">
    <text evidence="7">The sequence shown here is derived from an EMBL/GenBank/DDBJ whole genome shotgun (WGS) entry which is preliminary data.</text>
</comment>
<evidence type="ECO:0000256" key="5">
    <source>
        <dbReference type="SAM" id="MobiDB-lite"/>
    </source>
</evidence>
<dbReference type="OrthoDB" id="73612at2759"/>
<feature type="transmembrane region" description="Helical" evidence="6">
    <location>
        <begin position="28"/>
        <end position="48"/>
    </location>
</feature>
<evidence type="ECO:0000256" key="6">
    <source>
        <dbReference type="SAM" id="Phobius"/>
    </source>
</evidence>
<comment type="subcellular location">
    <subcellularLocation>
        <location evidence="1">Membrane</location>
        <topology evidence="1">Multi-pass membrane protein</topology>
    </subcellularLocation>
</comment>
<evidence type="ECO:0000256" key="1">
    <source>
        <dbReference type="ARBA" id="ARBA00004141"/>
    </source>
</evidence>
<feature type="transmembrane region" description="Helical" evidence="6">
    <location>
        <begin position="80"/>
        <end position="99"/>
    </location>
</feature>
<evidence type="ECO:0000313" key="8">
    <source>
        <dbReference type="Proteomes" id="UP000794436"/>
    </source>
</evidence>
<proteinExistence type="predicted"/>
<dbReference type="GO" id="GO:0005794">
    <property type="term" value="C:Golgi apparatus"/>
    <property type="evidence" value="ECO:0007669"/>
    <property type="project" value="TreeGrafter"/>
</dbReference>
<dbReference type="AlphaFoldDB" id="A0A8K1FGN4"/>
<dbReference type="SMART" id="SM01160">
    <property type="entry name" value="DUF1751"/>
    <property type="match status" value="1"/>
</dbReference>
<keyword evidence="3 6" id="KW-1133">Transmembrane helix</keyword>
<feature type="transmembrane region" description="Helical" evidence="6">
    <location>
        <begin position="203"/>
        <end position="226"/>
    </location>
</feature>
<organism evidence="7 8">
    <name type="scientific">Pythium oligandrum</name>
    <name type="common">Mycoparasitic fungus</name>
    <dbReference type="NCBI Taxonomy" id="41045"/>
    <lineage>
        <taxon>Eukaryota</taxon>
        <taxon>Sar</taxon>
        <taxon>Stramenopiles</taxon>
        <taxon>Oomycota</taxon>
        <taxon>Peronosporomycetes</taxon>
        <taxon>Pythiales</taxon>
        <taxon>Pythiaceae</taxon>
        <taxon>Pythium</taxon>
    </lineage>
</organism>
<dbReference type="InterPro" id="IPR035952">
    <property type="entry name" value="Rhomboid-like_sf"/>
</dbReference>
<dbReference type="Pfam" id="PF08551">
    <property type="entry name" value="DUF1751"/>
    <property type="match status" value="1"/>
</dbReference>
<protein>
    <submittedName>
        <fullName evidence="7">Uncharacterized protein</fullName>
    </submittedName>
</protein>
<dbReference type="SUPFAM" id="SSF144091">
    <property type="entry name" value="Rhomboid-like"/>
    <property type="match status" value="1"/>
</dbReference>
<dbReference type="GO" id="GO:0006890">
    <property type="term" value="P:retrograde vesicle-mediated transport, Golgi to endoplasmic reticulum"/>
    <property type="evidence" value="ECO:0007669"/>
    <property type="project" value="InterPro"/>
</dbReference>